<dbReference type="PROSITE" id="PS00141">
    <property type="entry name" value="ASP_PROTEASE"/>
    <property type="match status" value="1"/>
</dbReference>
<evidence type="ECO:0000256" key="2">
    <source>
        <dbReference type="ARBA" id="ARBA00022750"/>
    </source>
</evidence>
<evidence type="ECO:0000256" key="4">
    <source>
        <dbReference type="PIRSR" id="PIRSR601461-2"/>
    </source>
</evidence>
<comment type="similarity">
    <text evidence="1 5">Belongs to the peptidase A1 family.</text>
</comment>
<feature type="active site" evidence="3">
    <location>
        <position position="302"/>
    </location>
</feature>
<keyword evidence="6" id="KW-0732">Signal</keyword>
<evidence type="ECO:0000259" key="7">
    <source>
        <dbReference type="PROSITE" id="PS51767"/>
    </source>
</evidence>
<keyword evidence="5 8" id="KW-0645">Protease</keyword>
<feature type="signal peptide" evidence="6">
    <location>
        <begin position="1"/>
        <end position="20"/>
    </location>
</feature>
<keyword evidence="2 5" id="KW-0064">Aspartyl protease</keyword>
<dbReference type="GO" id="GO:0004190">
    <property type="term" value="F:aspartic-type endopeptidase activity"/>
    <property type="evidence" value="ECO:0007669"/>
    <property type="project" value="UniProtKB-KW"/>
</dbReference>
<dbReference type="Proteomes" id="UP000799757">
    <property type="component" value="Unassembled WGS sequence"/>
</dbReference>
<dbReference type="AlphaFoldDB" id="A0A6A6WZ53"/>
<feature type="active site" evidence="3">
    <location>
        <position position="91"/>
    </location>
</feature>
<feature type="chain" id="PRO_5025579868" evidence="6">
    <location>
        <begin position="21"/>
        <end position="443"/>
    </location>
</feature>
<dbReference type="GO" id="GO:0006508">
    <property type="term" value="P:proteolysis"/>
    <property type="evidence" value="ECO:0007669"/>
    <property type="project" value="UniProtKB-KW"/>
</dbReference>
<dbReference type="OrthoDB" id="771136at2759"/>
<dbReference type="EMBL" id="MU002141">
    <property type="protein sequence ID" value="KAF2789389.1"/>
    <property type="molecule type" value="Genomic_DNA"/>
</dbReference>
<keyword evidence="9" id="KW-1185">Reference proteome</keyword>
<dbReference type="Gene3D" id="2.40.70.10">
    <property type="entry name" value="Acid Proteases"/>
    <property type="match status" value="2"/>
</dbReference>
<dbReference type="PROSITE" id="PS51767">
    <property type="entry name" value="PEPTIDASE_A1"/>
    <property type="match status" value="1"/>
</dbReference>
<dbReference type="PANTHER" id="PTHR47966">
    <property type="entry name" value="BETA-SITE APP-CLEAVING ENZYME, ISOFORM A-RELATED"/>
    <property type="match status" value="1"/>
</dbReference>
<keyword evidence="4" id="KW-1015">Disulfide bond</keyword>
<evidence type="ECO:0000313" key="8">
    <source>
        <dbReference type="EMBL" id="KAF2789389.1"/>
    </source>
</evidence>
<reference evidence="8" key="1">
    <citation type="journal article" date="2020" name="Stud. Mycol.">
        <title>101 Dothideomycetes genomes: a test case for predicting lifestyles and emergence of pathogens.</title>
        <authorList>
            <person name="Haridas S."/>
            <person name="Albert R."/>
            <person name="Binder M."/>
            <person name="Bloem J."/>
            <person name="Labutti K."/>
            <person name="Salamov A."/>
            <person name="Andreopoulos B."/>
            <person name="Baker S."/>
            <person name="Barry K."/>
            <person name="Bills G."/>
            <person name="Bluhm B."/>
            <person name="Cannon C."/>
            <person name="Castanera R."/>
            <person name="Culley D."/>
            <person name="Daum C."/>
            <person name="Ezra D."/>
            <person name="Gonzalez J."/>
            <person name="Henrissat B."/>
            <person name="Kuo A."/>
            <person name="Liang C."/>
            <person name="Lipzen A."/>
            <person name="Lutzoni F."/>
            <person name="Magnuson J."/>
            <person name="Mondo S."/>
            <person name="Nolan M."/>
            <person name="Ohm R."/>
            <person name="Pangilinan J."/>
            <person name="Park H.-J."/>
            <person name="Ramirez L."/>
            <person name="Alfaro M."/>
            <person name="Sun H."/>
            <person name="Tritt A."/>
            <person name="Yoshinaga Y."/>
            <person name="Zwiers L.-H."/>
            <person name="Turgeon B."/>
            <person name="Goodwin S."/>
            <person name="Spatafora J."/>
            <person name="Crous P."/>
            <person name="Grigoriev I."/>
        </authorList>
    </citation>
    <scope>NUCLEOTIDE SEQUENCE</scope>
    <source>
        <strain evidence="8">CBS 109.77</strain>
    </source>
</reference>
<dbReference type="PRINTS" id="PR00792">
    <property type="entry name" value="PEPSIN"/>
</dbReference>
<evidence type="ECO:0000256" key="6">
    <source>
        <dbReference type="SAM" id="SignalP"/>
    </source>
</evidence>
<dbReference type="SUPFAM" id="SSF50630">
    <property type="entry name" value="Acid proteases"/>
    <property type="match status" value="1"/>
</dbReference>
<dbReference type="InterPro" id="IPR001461">
    <property type="entry name" value="Aspartic_peptidase_A1"/>
</dbReference>
<gene>
    <name evidence="8" type="ORF">K505DRAFT_313252</name>
</gene>
<protein>
    <submittedName>
        <fullName evidence="8">Acid protease</fullName>
    </submittedName>
</protein>
<name>A0A6A6WZ53_9PLEO</name>
<feature type="disulfide bond" evidence="4">
    <location>
        <begin position="338"/>
        <end position="378"/>
    </location>
</feature>
<organism evidence="8 9">
    <name type="scientific">Melanomma pulvis-pyrius CBS 109.77</name>
    <dbReference type="NCBI Taxonomy" id="1314802"/>
    <lineage>
        <taxon>Eukaryota</taxon>
        <taxon>Fungi</taxon>
        <taxon>Dikarya</taxon>
        <taxon>Ascomycota</taxon>
        <taxon>Pezizomycotina</taxon>
        <taxon>Dothideomycetes</taxon>
        <taxon>Pleosporomycetidae</taxon>
        <taxon>Pleosporales</taxon>
        <taxon>Melanommataceae</taxon>
        <taxon>Melanomma</taxon>
    </lineage>
</organism>
<evidence type="ECO:0000256" key="1">
    <source>
        <dbReference type="ARBA" id="ARBA00007447"/>
    </source>
</evidence>
<keyword evidence="5" id="KW-0378">Hydrolase</keyword>
<evidence type="ECO:0000313" key="9">
    <source>
        <dbReference type="Proteomes" id="UP000799757"/>
    </source>
</evidence>
<dbReference type="Pfam" id="PF00026">
    <property type="entry name" value="Asp"/>
    <property type="match status" value="1"/>
</dbReference>
<dbReference type="InterPro" id="IPR021109">
    <property type="entry name" value="Peptidase_aspartic_dom_sf"/>
</dbReference>
<dbReference type="InterPro" id="IPR001969">
    <property type="entry name" value="Aspartic_peptidase_AS"/>
</dbReference>
<dbReference type="InterPro" id="IPR033121">
    <property type="entry name" value="PEPTIDASE_A1"/>
</dbReference>
<proteinExistence type="inferred from homology"/>
<evidence type="ECO:0000256" key="3">
    <source>
        <dbReference type="PIRSR" id="PIRSR601461-1"/>
    </source>
</evidence>
<dbReference type="PANTHER" id="PTHR47966:SF65">
    <property type="entry name" value="ASPARTIC-TYPE ENDOPEPTIDASE"/>
    <property type="match status" value="1"/>
</dbReference>
<evidence type="ECO:0000256" key="5">
    <source>
        <dbReference type="RuleBase" id="RU000454"/>
    </source>
</evidence>
<sequence length="443" mass="46977">MVSTHSILTIAVLAFSSVSALPSEPRGIIDPAGVPSKRYLAFPLHATSKTRSVSLHKRQKQVPIANQIHGLTYNVNLTIGCSNQPVVLQLDTGSSEMWVNPDCSKVPNWGKGLVNDSELSAAQCLREPRYDPALSTTSVNLNETFSLTYGSGNVSGTYFTDDVTYAGGKIKQQQFGVAEQSAGIPTGILGVGPTKLVNAEPGKPGQIKYPGFINNLKSQGHISHIALSLDLRAVDQQGAVIFGGLDTKKYKDSLTKFPTENGGYYVPMTSVGQTISGQNSTTYPATTFNKSNSTNGVNVLLDSGAPFLVLPPALVLSIGNEYPGSSYDPSTRRFTVACQAPAGTIDFTFGANKTIHVPYSDFIFQDDAAKDESGAATCILGMMFGPPDFLVLGDSFMRAAYIVYDVDGKAIWLGEADDCGENIVAIGAKGVPVVEGCSSKSSY</sequence>
<accession>A0A6A6WZ53</accession>
<feature type="domain" description="Peptidase A1" evidence="7">
    <location>
        <begin position="73"/>
        <end position="414"/>
    </location>
</feature>